<dbReference type="InterPro" id="IPR021196">
    <property type="entry name" value="PdxT/SNO_CS"/>
</dbReference>
<dbReference type="EC" id="3.5.1.2" evidence="2"/>
<dbReference type="InterPro" id="IPR002161">
    <property type="entry name" value="PdxT/SNO"/>
</dbReference>
<dbReference type="CDD" id="cd01749">
    <property type="entry name" value="GATase1_PB"/>
    <property type="match status" value="1"/>
</dbReference>
<dbReference type="NCBIfam" id="TIGR03800">
    <property type="entry name" value="PLP_synth_Pdx2"/>
    <property type="match status" value="1"/>
</dbReference>
<comment type="similarity">
    <text evidence="1">Belongs to the glutaminase PdxT/SNO family.</text>
</comment>
<evidence type="ECO:0000313" key="8">
    <source>
        <dbReference type="EMBL" id="JAT77803.1"/>
    </source>
</evidence>
<dbReference type="GO" id="GO:0042823">
    <property type="term" value="P:pyridoxal phosphate biosynthetic process"/>
    <property type="evidence" value="ECO:0007669"/>
    <property type="project" value="InterPro"/>
</dbReference>
<gene>
    <name evidence="8" type="ORF">g.33476</name>
</gene>
<evidence type="ECO:0000256" key="7">
    <source>
        <dbReference type="SAM" id="MobiDB-lite"/>
    </source>
</evidence>
<feature type="compositionally biased region" description="Basic and acidic residues" evidence="7">
    <location>
        <begin position="274"/>
        <end position="283"/>
    </location>
</feature>
<keyword evidence="5" id="KW-0456">Lyase</keyword>
<accession>A0A1D2AFR7</accession>
<name>A0A1D2AFR7_AUXPR</name>
<dbReference type="HAMAP" id="MF_01615">
    <property type="entry name" value="PdxT"/>
    <property type="match status" value="1"/>
</dbReference>
<dbReference type="GO" id="GO:0004359">
    <property type="term" value="F:glutaminase activity"/>
    <property type="evidence" value="ECO:0007669"/>
    <property type="project" value="UniProtKB-EC"/>
</dbReference>
<dbReference type="GO" id="GO:0008614">
    <property type="term" value="P:pyridoxine metabolic process"/>
    <property type="evidence" value="ECO:0007669"/>
    <property type="project" value="TreeGrafter"/>
</dbReference>
<evidence type="ECO:0000256" key="3">
    <source>
        <dbReference type="ARBA" id="ARBA00022801"/>
    </source>
</evidence>
<evidence type="ECO:0000256" key="4">
    <source>
        <dbReference type="ARBA" id="ARBA00022962"/>
    </source>
</evidence>
<dbReference type="PROSITE" id="PS51130">
    <property type="entry name" value="PDXT_SNO_2"/>
    <property type="match status" value="1"/>
</dbReference>
<evidence type="ECO:0000256" key="2">
    <source>
        <dbReference type="ARBA" id="ARBA00012918"/>
    </source>
</evidence>
<dbReference type="EMBL" id="GDKF01000819">
    <property type="protein sequence ID" value="JAT77803.1"/>
    <property type="molecule type" value="Transcribed_RNA"/>
</dbReference>
<feature type="compositionally biased region" description="Basic and acidic residues" evidence="7">
    <location>
        <begin position="289"/>
        <end position="299"/>
    </location>
</feature>
<evidence type="ECO:0000256" key="1">
    <source>
        <dbReference type="ARBA" id="ARBA00008345"/>
    </source>
</evidence>
<feature type="non-terminal residue" evidence="8">
    <location>
        <position position="1"/>
    </location>
</feature>
<dbReference type="PROSITE" id="PS51273">
    <property type="entry name" value="GATASE_TYPE_1"/>
    <property type="match status" value="1"/>
</dbReference>
<dbReference type="InterPro" id="IPR029062">
    <property type="entry name" value="Class_I_gatase-like"/>
</dbReference>
<dbReference type="SUPFAM" id="SSF52317">
    <property type="entry name" value="Class I glutamine amidotransferase-like"/>
    <property type="match status" value="1"/>
</dbReference>
<protein>
    <recommendedName>
        <fullName evidence="2">glutaminase</fullName>
        <ecNumber evidence="2">3.5.1.2</ecNumber>
    </recommendedName>
</protein>
<dbReference type="AlphaFoldDB" id="A0A1D2AFR7"/>
<keyword evidence="3" id="KW-0378">Hydrolase</keyword>
<organism evidence="8">
    <name type="scientific">Auxenochlorella protothecoides</name>
    <name type="common">Green microalga</name>
    <name type="synonym">Chlorella protothecoides</name>
    <dbReference type="NCBI Taxonomy" id="3075"/>
    <lineage>
        <taxon>Eukaryota</taxon>
        <taxon>Viridiplantae</taxon>
        <taxon>Chlorophyta</taxon>
        <taxon>core chlorophytes</taxon>
        <taxon>Trebouxiophyceae</taxon>
        <taxon>Chlorellales</taxon>
        <taxon>Chlorellaceae</taxon>
        <taxon>Auxenochlorella</taxon>
    </lineage>
</organism>
<feature type="region of interest" description="Disordered" evidence="7">
    <location>
        <begin position="274"/>
        <end position="299"/>
    </location>
</feature>
<evidence type="ECO:0000256" key="5">
    <source>
        <dbReference type="ARBA" id="ARBA00023239"/>
    </source>
</evidence>
<proteinExistence type="inferred from homology"/>
<dbReference type="PANTHER" id="PTHR31559:SF0">
    <property type="entry name" value="PYRIDOXAL 5'-PHOSPHATE SYNTHASE SUBUNIT SNO1-RELATED"/>
    <property type="match status" value="1"/>
</dbReference>
<dbReference type="GO" id="GO:0005829">
    <property type="term" value="C:cytosol"/>
    <property type="evidence" value="ECO:0007669"/>
    <property type="project" value="TreeGrafter"/>
</dbReference>
<dbReference type="PROSITE" id="PS01236">
    <property type="entry name" value="PDXT_SNO_1"/>
    <property type="match status" value="1"/>
</dbReference>
<sequence length="299" mass="32554">QKITFRRETPYKAAPRELLRKPSPPCPIAVVARTGRVAGHQPHVVVMNDAPADSRIGVLALQGAFREHVTSLQSLPGVEAVEVRTKEQLDGVDGLIIPGGESTTMALVAERWGLIPELQRFTRELQRPVWGTCAGLIFLADRAVGTKTGGQALLGGLDVTVARNFFGAQIHSFETRLTAPECLLHAPTAVAGQPTFRALFIRAPAILETGPGVEVLARYHLTPEEAAEDSSRPASVVVAVRSGHLLATSFHPELVGDARWHALFADMVRETIKGKQREERQAREVSPLEARKPRDLPKH</sequence>
<dbReference type="Gene3D" id="3.40.50.880">
    <property type="match status" value="1"/>
</dbReference>
<reference evidence="8" key="1">
    <citation type="submission" date="2015-08" db="EMBL/GenBank/DDBJ databases">
        <authorList>
            <person name="Babu N.S."/>
            <person name="Beckwith C.J."/>
            <person name="Beseler K.G."/>
            <person name="Brison A."/>
            <person name="Carone J.V."/>
            <person name="Caskin T.P."/>
            <person name="Diamond M."/>
            <person name="Durham M.E."/>
            <person name="Foxe J.M."/>
            <person name="Go M."/>
            <person name="Henderson B.A."/>
            <person name="Jones I.B."/>
            <person name="McGettigan J.A."/>
            <person name="Micheletti S.J."/>
            <person name="Nasrallah M.E."/>
            <person name="Ortiz D."/>
            <person name="Piller C.R."/>
            <person name="Privatt S.R."/>
            <person name="Schneider S.L."/>
            <person name="Sharp S."/>
            <person name="Smith T.C."/>
            <person name="Stanton J.D."/>
            <person name="Ullery H.E."/>
            <person name="Wilson R.J."/>
            <person name="Serrano M.G."/>
            <person name="Buck G."/>
            <person name="Lee V."/>
            <person name="Wang Y."/>
            <person name="Carvalho R."/>
            <person name="Voegtly L."/>
            <person name="Shi R."/>
            <person name="Duckworth R."/>
            <person name="Johnson A."/>
            <person name="Loviza R."/>
            <person name="Walstead R."/>
            <person name="Shah Z."/>
            <person name="Kiflezghi M."/>
            <person name="Wade K."/>
            <person name="Ball S.L."/>
            <person name="Bradley K.W."/>
            <person name="Asai D.J."/>
            <person name="Bowman C.A."/>
            <person name="Russell D.A."/>
            <person name="Pope W.H."/>
            <person name="Jacobs-Sera D."/>
            <person name="Hendrix R.W."/>
            <person name="Hatfull G.F."/>
        </authorList>
    </citation>
    <scope>NUCLEOTIDE SEQUENCE</scope>
</reference>
<dbReference type="PANTHER" id="PTHR31559">
    <property type="entry name" value="PYRIDOXAL 5'-PHOSPHATE SYNTHASE SUBUNIT SNO"/>
    <property type="match status" value="1"/>
</dbReference>
<dbReference type="Pfam" id="PF01174">
    <property type="entry name" value="SNO"/>
    <property type="match status" value="1"/>
</dbReference>
<keyword evidence="4" id="KW-0315">Glutamine amidotransferase</keyword>
<dbReference type="GO" id="GO:1903600">
    <property type="term" value="C:glutaminase complex"/>
    <property type="evidence" value="ECO:0007669"/>
    <property type="project" value="TreeGrafter"/>
</dbReference>
<comment type="catalytic activity">
    <reaction evidence="6">
        <text>L-glutamine + H2O = L-glutamate + NH4(+)</text>
        <dbReference type="Rhea" id="RHEA:15889"/>
        <dbReference type="ChEBI" id="CHEBI:15377"/>
        <dbReference type="ChEBI" id="CHEBI:28938"/>
        <dbReference type="ChEBI" id="CHEBI:29985"/>
        <dbReference type="ChEBI" id="CHEBI:58359"/>
        <dbReference type="EC" id="3.5.1.2"/>
    </reaction>
</comment>
<evidence type="ECO:0000256" key="6">
    <source>
        <dbReference type="ARBA" id="ARBA00049534"/>
    </source>
</evidence>
<dbReference type="GO" id="GO:0016829">
    <property type="term" value="F:lyase activity"/>
    <property type="evidence" value="ECO:0007669"/>
    <property type="project" value="UniProtKB-KW"/>
</dbReference>